<dbReference type="PANTHER" id="PTHR43297">
    <property type="entry name" value="OLIGOPEPTIDE TRANSPORT ATP-BINDING PROTEIN APPD"/>
    <property type="match status" value="1"/>
</dbReference>
<reference evidence="9 10" key="1">
    <citation type="submission" date="2020-01" db="EMBL/GenBank/DDBJ databases">
        <title>Genomes of bacteria type strains.</title>
        <authorList>
            <person name="Chen J."/>
            <person name="Zhu S."/>
            <person name="Chen J."/>
        </authorList>
    </citation>
    <scope>NUCLEOTIDE SEQUENCE [LARGE SCALE GENOMIC DNA]</scope>
    <source>
        <strain evidence="9 10">KCTC 52919</strain>
    </source>
</reference>
<name>A0A6L9MH14_9HYPH</name>
<evidence type="ECO:0000256" key="4">
    <source>
        <dbReference type="ARBA" id="ARBA00022475"/>
    </source>
</evidence>
<comment type="similarity">
    <text evidence="2">Belongs to the ABC transporter superfamily.</text>
</comment>
<dbReference type="InterPro" id="IPR017871">
    <property type="entry name" value="ABC_transporter-like_CS"/>
</dbReference>
<evidence type="ECO:0000256" key="2">
    <source>
        <dbReference type="ARBA" id="ARBA00005417"/>
    </source>
</evidence>
<keyword evidence="7" id="KW-0472">Membrane</keyword>
<dbReference type="Pfam" id="PF08352">
    <property type="entry name" value="oligo_HPY"/>
    <property type="match status" value="1"/>
</dbReference>
<evidence type="ECO:0000313" key="9">
    <source>
        <dbReference type="EMBL" id="NDV87097.1"/>
    </source>
</evidence>
<dbReference type="FunFam" id="3.40.50.300:FF:000016">
    <property type="entry name" value="Oligopeptide ABC transporter ATP-binding component"/>
    <property type="match status" value="1"/>
</dbReference>
<comment type="subcellular location">
    <subcellularLocation>
        <location evidence="1">Cell inner membrane</location>
        <topology evidence="1">Peripheral membrane protein</topology>
    </subcellularLocation>
</comment>
<dbReference type="InterPro" id="IPR027417">
    <property type="entry name" value="P-loop_NTPase"/>
</dbReference>
<evidence type="ECO:0000256" key="5">
    <source>
        <dbReference type="ARBA" id="ARBA00022741"/>
    </source>
</evidence>
<dbReference type="PANTHER" id="PTHR43297:SF2">
    <property type="entry name" value="DIPEPTIDE TRANSPORT ATP-BINDING PROTEIN DPPD"/>
    <property type="match status" value="1"/>
</dbReference>
<proteinExistence type="inferred from homology"/>
<keyword evidence="5" id="KW-0547">Nucleotide-binding</keyword>
<evidence type="ECO:0000256" key="7">
    <source>
        <dbReference type="ARBA" id="ARBA00023136"/>
    </source>
</evidence>
<dbReference type="SUPFAM" id="SSF52540">
    <property type="entry name" value="P-loop containing nucleoside triphosphate hydrolases"/>
    <property type="match status" value="1"/>
</dbReference>
<dbReference type="CDD" id="cd03257">
    <property type="entry name" value="ABC_NikE_OppD_transporters"/>
    <property type="match status" value="1"/>
</dbReference>
<evidence type="ECO:0000259" key="8">
    <source>
        <dbReference type="PROSITE" id="PS50893"/>
    </source>
</evidence>
<keyword evidence="10" id="KW-1185">Reference proteome</keyword>
<dbReference type="NCBIfam" id="TIGR01727">
    <property type="entry name" value="oligo_HPY"/>
    <property type="match status" value="1"/>
</dbReference>
<dbReference type="GO" id="GO:0005886">
    <property type="term" value="C:plasma membrane"/>
    <property type="evidence" value="ECO:0007669"/>
    <property type="project" value="UniProtKB-SubCell"/>
</dbReference>
<dbReference type="EMBL" id="JAAAMJ010000006">
    <property type="protein sequence ID" value="NDV87097.1"/>
    <property type="molecule type" value="Genomic_DNA"/>
</dbReference>
<dbReference type="Gene3D" id="3.40.50.300">
    <property type="entry name" value="P-loop containing nucleotide triphosphate hydrolases"/>
    <property type="match status" value="1"/>
</dbReference>
<dbReference type="AlphaFoldDB" id="A0A6L9MH14"/>
<feature type="domain" description="ABC transporter" evidence="8">
    <location>
        <begin position="5"/>
        <end position="254"/>
    </location>
</feature>
<dbReference type="InterPro" id="IPR013563">
    <property type="entry name" value="Oligopep_ABC_C"/>
</dbReference>
<dbReference type="GO" id="GO:0016887">
    <property type="term" value="F:ATP hydrolysis activity"/>
    <property type="evidence" value="ECO:0007669"/>
    <property type="project" value="InterPro"/>
</dbReference>
<organism evidence="9 10">
    <name type="scientific">Aurantimonas aggregata</name>
    <dbReference type="NCBI Taxonomy" id="2047720"/>
    <lineage>
        <taxon>Bacteria</taxon>
        <taxon>Pseudomonadati</taxon>
        <taxon>Pseudomonadota</taxon>
        <taxon>Alphaproteobacteria</taxon>
        <taxon>Hyphomicrobiales</taxon>
        <taxon>Aurantimonadaceae</taxon>
        <taxon>Aurantimonas</taxon>
    </lineage>
</organism>
<dbReference type="InterPro" id="IPR003439">
    <property type="entry name" value="ABC_transporter-like_ATP-bd"/>
</dbReference>
<comment type="caution">
    <text evidence="9">The sequence shown here is derived from an EMBL/GenBank/DDBJ whole genome shotgun (WGS) entry which is preliminary data.</text>
</comment>
<dbReference type="GO" id="GO:0015833">
    <property type="term" value="P:peptide transport"/>
    <property type="evidence" value="ECO:0007669"/>
    <property type="project" value="InterPro"/>
</dbReference>
<dbReference type="PROSITE" id="PS00211">
    <property type="entry name" value="ABC_TRANSPORTER_1"/>
    <property type="match status" value="1"/>
</dbReference>
<keyword evidence="6 9" id="KW-0067">ATP-binding</keyword>
<dbReference type="GO" id="GO:0005524">
    <property type="term" value="F:ATP binding"/>
    <property type="evidence" value="ECO:0007669"/>
    <property type="project" value="UniProtKB-KW"/>
</dbReference>
<dbReference type="PROSITE" id="PS50893">
    <property type="entry name" value="ABC_TRANSPORTER_2"/>
    <property type="match status" value="1"/>
</dbReference>
<dbReference type="SMART" id="SM00382">
    <property type="entry name" value="AAA"/>
    <property type="match status" value="1"/>
</dbReference>
<gene>
    <name evidence="9" type="ORF">GTW51_10325</name>
</gene>
<dbReference type="RefSeq" id="WP_163043849.1">
    <property type="nucleotide sequence ID" value="NZ_JAAAMJ010000006.1"/>
</dbReference>
<evidence type="ECO:0000313" key="10">
    <source>
        <dbReference type="Proteomes" id="UP000476332"/>
    </source>
</evidence>
<evidence type="ECO:0000256" key="1">
    <source>
        <dbReference type="ARBA" id="ARBA00004417"/>
    </source>
</evidence>
<dbReference type="InterPro" id="IPR003593">
    <property type="entry name" value="AAA+_ATPase"/>
</dbReference>
<accession>A0A6L9MH14</accession>
<dbReference type="Pfam" id="PF00005">
    <property type="entry name" value="ABC_tran"/>
    <property type="match status" value="1"/>
</dbReference>
<evidence type="ECO:0000256" key="3">
    <source>
        <dbReference type="ARBA" id="ARBA00022448"/>
    </source>
</evidence>
<keyword evidence="4" id="KW-1003">Cell membrane</keyword>
<dbReference type="Proteomes" id="UP000476332">
    <property type="component" value="Unassembled WGS sequence"/>
</dbReference>
<sequence length="329" mass="34359">MSPLLSVANLGVSLAQPDGSLLPILHDVGFDLAAGETLGIVGESGSGKSLLALALIGLLPGSAVLSGSIRFEGSDLVGASEAELRAIRGRRIAMIFQEPMTALNPAMRIGDQIAEGLRLDGARPAAARAGALALLDRVRIVDAANRIDAFPHELSGGQRQRVIIAIALARSPSLLVADEPTTALDVTVQRDVLDILGELVAEANMALILVSHDLGVIARTVARTLVLYAGTRFEEAPTSALLAEPANPYTRGLIGAMPRRRTDAGAGRQRLAVIAGTVPAFGALPPGCRFANRCPEHIPACDDGEPAWRAIGPERAVRCIRATREGARP</sequence>
<dbReference type="InterPro" id="IPR050388">
    <property type="entry name" value="ABC_Ni/Peptide_Import"/>
</dbReference>
<protein>
    <submittedName>
        <fullName evidence="9">ATP-binding cassette domain-containing protein</fullName>
    </submittedName>
</protein>
<evidence type="ECO:0000256" key="6">
    <source>
        <dbReference type="ARBA" id="ARBA00022840"/>
    </source>
</evidence>
<dbReference type="GO" id="GO:0055085">
    <property type="term" value="P:transmembrane transport"/>
    <property type="evidence" value="ECO:0007669"/>
    <property type="project" value="UniProtKB-ARBA"/>
</dbReference>
<keyword evidence="3" id="KW-0813">Transport</keyword>